<dbReference type="SUPFAM" id="SSF53474">
    <property type="entry name" value="alpha/beta-Hydrolases"/>
    <property type="match status" value="1"/>
</dbReference>
<dbReference type="Gene3D" id="3.40.50.1820">
    <property type="entry name" value="alpha/beta hydrolase"/>
    <property type="match status" value="1"/>
</dbReference>
<keyword evidence="3" id="KW-1185">Reference proteome</keyword>
<keyword evidence="2" id="KW-0378">Hydrolase</keyword>
<dbReference type="InterPro" id="IPR029058">
    <property type="entry name" value="AB_hydrolase_fold"/>
</dbReference>
<dbReference type="EMBL" id="PUBV01000001">
    <property type="protein sequence ID" value="PWB09859.1"/>
    <property type="molecule type" value="Genomic_DNA"/>
</dbReference>
<dbReference type="GO" id="GO:0016787">
    <property type="term" value="F:hydrolase activity"/>
    <property type="evidence" value="ECO:0007669"/>
    <property type="project" value="UniProtKB-KW"/>
</dbReference>
<dbReference type="Pfam" id="PF12146">
    <property type="entry name" value="Hydrolase_4"/>
    <property type="match status" value="1"/>
</dbReference>
<dbReference type="AlphaFoldDB" id="A0A2V1IXU4"/>
<reference evidence="3" key="1">
    <citation type="submission" date="2018-02" db="EMBL/GenBank/DDBJ databases">
        <authorList>
            <person name="Clavel T."/>
            <person name="Strowig T."/>
        </authorList>
    </citation>
    <scope>NUCLEOTIDE SEQUENCE [LARGE SCALE GENOMIC DNA]</scope>
    <source>
        <strain evidence="3">DSM 100764</strain>
    </source>
</reference>
<dbReference type="Proteomes" id="UP000244925">
    <property type="component" value="Unassembled WGS sequence"/>
</dbReference>
<protein>
    <submittedName>
        <fullName evidence="2">Alpha/beta hydrolase</fullName>
    </submittedName>
</protein>
<dbReference type="InterPro" id="IPR051044">
    <property type="entry name" value="MAG_DAG_Lipase"/>
</dbReference>
<gene>
    <name evidence="2" type="ORF">C5O25_00385</name>
</gene>
<organism evidence="2 3">
    <name type="scientific">Paramuribaculum intestinale</name>
    <dbReference type="NCBI Taxonomy" id="2094151"/>
    <lineage>
        <taxon>Bacteria</taxon>
        <taxon>Pseudomonadati</taxon>
        <taxon>Bacteroidota</taxon>
        <taxon>Bacteroidia</taxon>
        <taxon>Bacteroidales</taxon>
        <taxon>Muribaculaceae</taxon>
        <taxon>Paramuribaculum</taxon>
    </lineage>
</organism>
<sequence>MLCRFDCEIFDCFFYHLSVVDYWRKADSAKLNKKDETIVVFCRCFNMAILRLLHTLLIRGAIALGLFAVSTSLSAADWLPDSLGRGFEKSYVAQPDDYAGSVRCTVVRYDARGAAEKSRKGVLYIHGFNDYFFQKEMAQQFDSHGYRFYAVDLRRYGRSLMPGQKPFLVRKISEYFADIDSAISIMTDAGIDSIVIMGHSTGGLVASCYMEHNPPTAVHALILNSPFLEWNLALPARILVPAIAGLGRIFPSLTIPQSGSVYGESLDARWHGEWSYNRAWKLHDSSDVDAGWIRAIERAQLSLKRHPYAIKVPILLMYSARSYKGDKWTPEAQRADAVLDVADIRRVGMRLGHKVTPLEVEGGMHDLILSSPDVRYPLYDRIFAWLSENL</sequence>
<evidence type="ECO:0000259" key="1">
    <source>
        <dbReference type="Pfam" id="PF12146"/>
    </source>
</evidence>
<name>A0A2V1IXU4_9BACT</name>
<feature type="domain" description="Serine aminopeptidase S33" evidence="1">
    <location>
        <begin position="117"/>
        <end position="321"/>
    </location>
</feature>
<evidence type="ECO:0000313" key="2">
    <source>
        <dbReference type="EMBL" id="PWB09859.1"/>
    </source>
</evidence>
<evidence type="ECO:0000313" key="3">
    <source>
        <dbReference type="Proteomes" id="UP000244925"/>
    </source>
</evidence>
<dbReference type="InterPro" id="IPR022742">
    <property type="entry name" value="Hydrolase_4"/>
</dbReference>
<proteinExistence type="predicted"/>
<comment type="caution">
    <text evidence="2">The sequence shown here is derived from an EMBL/GenBank/DDBJ whole genome shotgun (WGS) entry which is preliminary data.</text>
</comment>
<dbReference type="PANTHER" id="PTHR11614">
    <property type="entry name" value="PHOSPHOLIPASE-RELATED"/>
    <property type="match status" value="1"/>
</dbReference>
<accession>A0A2V1IXU4</accession>